<protein>
    <submittedName>
        <fullName evidence="5">Uncharacterized protein</fullName>
    </submittedName>
</protein>
<dbReference type="GO" id="GO:0016052">
    <property type="term" value="P:carbohydrate catabolic process"/>
    <property type="evidence" value="ECO:0007669"/>
    <property type="project" value="TreeGrafter"/>
</dbReference>
<accession>A0A915K392</accession>
<organism evidence="4 5">
    <name type="scientific">Romanomermis culicivorax</name>
    <name type="common">Nematode worm</name>
    <dbReference type="NCBI Taxonomy" id="13658"/>
    <lineage>
        <taxon>Eukaryota</taxon>
        <taxon>Metazoa</taxon>
        <taxon>Ecdysozoa</taxon>
        <taxon>Nematoda</taxon>
        <taxon>Enoplea</taxon>
        <taxon>Dorylaimia</taxon>
        <taxon>Mermithida</taxon>
        <taxon>Mermithoidea</taxon>
        <taxon>Mermithidae</taxon>
        <taxon>Romanomermis</taxon>
    </lineage>
</organism>
<keyword evidence="2" id="KW-0479">Metal-binding</keyword>
<dbReference type="InterPro" id="IPR036849">
    <property type="entry name" value="Enolase-like_C_sf"/>
</dbReference>
<evidence type="ECO:0000313" key="4">
    <source>
        <dbReference type="Proteomes" id="UP000887565"/>
    </source>
</evidence>
<reference evidence="5" key="1">
    <citation type="submission" date="2022-11" db="UniProtKB">
        <authorList>
            <consortium name="WormBaseParasite"/>
        </authorList>
    </citation>
    <scope>IDENTIFICATION</scope>
</reference>
<evidence type="ECO:0000256" key="2">
    <source>
        <dbReference type="ARBA" id="ARBA00022723"/>
    </source>
</evidence>
<keyword evidence="3" id="KW-0460">Magnesium</keyword>
<evidence type="ECO:0000256" key="3">
    <source>
        <dbReference type="ARBA" id="ARBA00022842"/>
    </source>
</evidence>
<dbReference type="Proteomes" id="UP000887565">
    <property type="component" value="Unplaced"/>
</dbReference>
<dbReference type="Gene3D" id="3.20.20.120">
    <property type="entry name" value="Enolase-like C-terminal domain"/>
    <property type="match status" value="1"/>
</dbReference>
<dbReference type="AlphaFoldDB" id="A0A915K392"/>
<dbReference type="WBParaSite" id="nRc.2.0.1.t32677-RA">
    <property type="protein sequence ID" value="nRc.2.0.1.t32677-RA"/>
    <property type="gene ID" value="nRc.2.0.1.g32677"/>
</dbReference>
<evidence type="ECO:0000256" key="1">
    <source>
        <dbReference type="ARBA" id="ARBA00001946"/>
    </source>
</evidence>
<dbReference type="GO" id="GO:0000287">
    <property type="term" value="F:magnesium ion binding"/>
    <property type="evidence" value="ECO:0007669"/>
    <property type="project" value="TreeGrafter"/>
</dbReference>
<sequence>MVEYVDKLHEHFIDPVIVENCRYRMTQIPGYSSQMKESSIRDYTFPEGRKWTTCKK</sequence>
<dbReference type="PANTHER" id="PTHR13794">
    <property type="entry name" value="ENOLASE SUPERFAMILY, MANDELATE RACEMASE"/>
    <property type="match status" value="1"/>
</dbReference>
<proteinExistence type="predicted"/>
<dbReference type="InterPro" id="IPR046945">
    <property type="entry name" value="RHMD-like"/>
</dbReference>
<name>A0A915K392_ROMCU</name>
<dbReference type="GO" id="GO:0016836">
    <property type="term" value="F:hydro-lyase activity"/>
    <property type="evidence" value="ECO:0007669"/>
    <property type="project" value="TreeGrafter"/>
</dbReference>
<evidence type="ECO:0000313" key="5">
    <source>
        <dbReference type="WBParaSite" id="nRc.2.0.1.t32677-RA"/>
    </source>
</evidence>
<keyword evidence="4" id="KW-1185">Reference proteome</keyword>
<dbReference type="PANTHER" id="PTHR13794:SF58">
    <property type="entry name" value="MITOCHONDRIAL ENOLASE SUPERFAMILY MEMBER 1"/>
    <property type="match status" value="1"/>
</dbReference>
<comment type="cofactor">
    <cofactor evidence="1">
        <name>Mg(2+)</name>
        <dbReference type="ChEBI" id="CHEBI:18420"/>
    </cofactor>
</comment>
<dbReference type="SUPFAM" id="SSF51604">
    <property type="entry name" value="Enolase C-terminal domain-like"/>
    <property type="match status" value="1"/>
</dbReference>
<dbReference type="OMA" id="VENCRYR"/>